<sequence>MTRFPTRIYKSAQPIHYGIAFKVTSPEAAEQFITKLTAILAQ</sequence>
<evidence type="ECO:0000313" key="2">
    <source>
        <dbReference type="Proteomes" id="UP001377972"/>
    </source>
</evidence>
<accession>A0ABU8SRM5</accession>
<proteinExistence type="predicted"/>
<name>A0ABU8SRM5_9GAMM</name>
<gene>
    <name evidence="1" type="ORF">PQI24_06630</name>
</gene>
<comment type="caution">
    <text evidence="1">The sequence shown here is derived from an EMBL/GenBank/DDBJ whole genome shotgun (WGS) entry which is preliminary data.</text>
</comment>
<dbReference type="EMBL" id="JAQPZS010000004">
    <property type="protein sequence ID" value="MEJ6495698.1"/>
    <property type="molecule type" value="Genomic_DNA"/>
</dbReference>
<dbReference type="Proteomes" id="UP001377972">
    <property type="component" value="Unassembled WGS sequence"/>
</dbReference>
<evidence type="ECO:0000313" key="1">
    <source>
        <dbReference type="EMBL" id="MEJ6495698.1"/>
    </source>
</evidence>
<keyword evidence="2" id="KW-1185">Reference proteome</keyword>
<protein>
    <submittedName>
        <fullName evidence="1">Uncharacterized protein</fullName>
    </submittedName>
</protein>
<reference evidence="1 2" key="1">
    <citation type="submission" date="2023-01" db="EMBL/GenBank/DDBJ databases">
        <title>Trichodesmium-associated heterotrophic epibiont bacteria.</title>
        <authorList>
            <person name="Cleveland C.S."/>
            <person name="Webb E.A."/>
        </authorList>
    </citation>
    <scope>NUCLEOTIDE SEQUENCE [LARGE SCALE GENOMIC DNA]</scope>
    <source>
        <strain evidence="1 2">USCH2</strain>
    </source>
</reference>
<organism evidence="1 2">
    <name type="scientific">Pseudoalteromonas lipolytica</name>
    <dbReference type="NCBI Taxonomy" id="570156"/>
    <lineage>
        <taxon>Bacteria</taxon>
        <taxon>Pseudomonadati</taxon>
        <taxon>Pseudomonadota</taxon>
        <taxon>Gammaproteobacteria</taxon>
        <taxon>Alteromonadales</taxon>
        <taxon>Pseudoalteromonadaceae</taxon>
        <taxon>Pseudoalteromonas</taxon>
    </lineage>
</organism>
<dbReference type="RefSeq" id="WP_268795038.1">
    <property type="nucleotide sequence ID" value="NZ_JAQPZS010000004.1"/>
</dbReference>